<dbReference type="AlphaFoldDB" id="A0A0S3QT88"/>
<dbReference type="RefSeq" id="WP_068549542.1">
    <property type="nucleotide sequence ID" value="NZ_AP013035.1"/>
</dbReference>
<sequence length="302" mass="34380">MSHRFFPVWVSILWLIVGVGLCFAKSPIAKRLPIMHKKPTSRLPFRKLQNKEKSRAKNTVQVVLPDIVVERIFHKGCKIAVKLKNRGGSITKNLLSRGRLLVRPGKAIPSVFKLKEVDPHGGLLKTGGKVEFVTGLSCSRMIRVEAWVEFPGLKRRYKKSAILIPSAMCSRVVKRFTRVPPQARITGRARRTHPRTHPATHMALTSPGGTGYREATEVNFTAISPTGTGYREATVVNFTAISPTRTGYREATGVNFTAISPHRYRLSRGYWGKLHCYFTYWDWLSGSYRSELYRYFAYWDRL</sequence>
<organism evidence="2 3">
    <name type="scientific">Thermosulfidibacter takaii (strain DSM 17441 / JCM 13301 / NBRC 103674 / ABI70S6)</name>
    <dbReference type="NCBI Taxonomy" id="1298851"/>
    <lineage>
        <taxon>Bacteria</taxon>
        <taxon>Pseudomonadati</taxon>
        <taxon>Thermosulfidibacterota</taxon>
        <taxon>Thermosulfidibacteria</taxon>
        <taxon>Thermosulfidibacterales</taxon>
        <taxon>Thermosulfidibacteraceae</taxon>
    </lineage>
</organism>
<keyword evidence="3" id="KW-1185">Reference proteome</keyword>
<proteinExistence type="predicted"/>
<feature type="region of interest" description="Disordered" evidence="1">
    <location>
        <begin position="188"/>
        <end position="208"/>
    </location>
</feature>
<dbReference type="EMBL" id="AP013035">
    <property type="protein sequence ID" value="BAT71547.1"/>
    <property type="molecule type" value="Genomic_DNA"/>
</dbReference>
<protein>
    <submittedName>
        <fullName evidence="2">Uncharacterized protein</fullName>
    </submittedName>
</protein>
<gene>
    <name evidence="2" type="ORF">TST_0742</name>
</gene>
<reference evidence="3" key="1">
    <citation type="journal article" date="2018" name="Science">
        <title>A primordial and reversible TCA cycle in a facultatively chemolithoautotrophic thermophile.</title>
        <authorList>
            <person name="Nunoura T."/>
            <person name="Chikaraishi Y."/>
            <person name="Izaki R."/>
            <person name="Suwa T."/>
            <person name="Sato T."/>
            <person name="Harada T."/>
            <person name="Mori K."/>
            <person name="Kato Y."/>
            <person name="Miyazaki M."/>
            <person name="Shimamura S."/>
            <person name="Yanagawa K."/>
            <person name="Shuto A."/>
            <person name="Ohkouchi N."/>
            <person name="Fujita N."/>
            <person name="Takaki Y."/>
            <person name="Atomi H."/>
            <person name="Takai K."/>
        </authorList>
    </citation>
    <scope>NUCLEOTIDE SEQUENCE [LARGE SCALE GENOMIC DNA]</scope>
    <source>
        <strain evidence="3">DSM 17441 / JCM 13301 / NBRC 103674 / ABI70S6</strain>
    </source>
</reference>
<evidence type="ECO:0000256" key="1">
    <source>
        <dbReference type="SAM" id="MobiDB-lite"/>
    </source>
</evidence>
<dbReference type="STRING" id="1298851.TST_0742"/>
<evidence type="ECO:0000313" key="2">
    <source>
        <dbReference type="EMBL" id="BAT71547.1"/>
    </source>
</evidence>
<dbReference type="KEGG" id="ttk:TST_0742"/>
<evidence type="ECO:0000313" key="3">
    <source>
        <dbReference type="Proteomes" id="UP000063234"/>
    </source>
</evidence>
<accession>A0A0S3QT88</accession>
<feature type="compositionally biased region" description="Basic residues" evidence="1">
    <location>
        <begin position="188"/>
        <end position="198"/>
    </location>
</feature>
<dbReference type="Proteomes" id="UP000063234">
    <property type="component" value="Chromosome"/>
</dbReference>
<name>A0A0S3QT88_THET7</name>